<accession>A0A126UWK3</accession>
<dbReference type="Proteomes" id="UP000070371">
    <property type="component" value="Chromosome"/>
</dbReference>
<dbReference type="AlphaFoldDB" id="A0A126UWK3"/>
<reference evidence="2 3" key="1">
    <citation type="submission" date="2016-02" db="EMBL/GenBank/DDBJ databases">
        <title>Complete genome sequence of Halocynthiibacter arcticus PAMC 20958t from arctic marine sediment.</title>
        <authorList>
            <person name="Lee Y.M."/>
            <person name="Baek K."/>
            <person name="Lee H.K."/>
            <person name="Shin S.C."/>
        </authorList>
    </citation>
    <scope>NUCLEOTIDE SEQUENCE [LARGE SCALE GENOMIC DNA]</scope>
    <source>
        <strain evidence="2">PAMC 20958</strain>
    </source>
</reference>
<dbReference type="KEGG" id="hat:RC74_01375"/>
<feature type="transmembrane region" description="Helical" evidence="1">
    <location>
        <begin position="46"/>
        <end position="66"/>
    </location>
</feature>
<proteinExistence type="predicted"/>
<keyword evidence="1" id="KW-0812">Transmembrane</keyword>
<protein>
    <submittedName>
        <fullName evidence="2">Uncharacterized protein</fullName>
    </submittedName>
</protein>
<keyword evidence="1" id="KW-1133">Transmembrane helix</keyword>
<organism evidence="2 3">
    <name type="scientific">Falsihalocynthiibacter arcticus</name>
    <dbReference type="NCBI Taxonomy" id="1579316"/>
    <lineage>
        <taxon>Bacteria</taxon>
        <taxon>Pseudomonadati</taxon>
        <taxon>Pseudomonadota</taxon>
        <taxon>Alphaproteobacteria</taxon>
        <taxon>Rhodobacterales</taxon>
        <taxon>Roseobacteraceae</taxon>
        <taxon>Falsihalocynthiibacter</taxon>
    </lineage>
</organism>
<evidence type="ECO:0000256" key="1">
    <source>
        <dbReference type="SAM" id="Phobius"/>
    </source>
</evidence>
<feature type="transmembrane region" description="Helical" evidence="1">
    <location>
        <begin position="12"/>
        <end position="34"/>
    </location>
</feature>
<gene>
    <name evidence="2" type="ORF">RC74_01375</name>
</gene>
<keyword evidence="1" id="KW-0472">Membrane</keyword>
<name>A0A126UWK3_9RHOB</name>
<dbReference type="STRING" id="1579316.RC74_01375"/>
<sequence length="116" mass="12987">MTRAHNPDFWPRIFTLVIFLLFGGLIGTMGRAIAVQLGMGFFTGPVWLSGMIFVYVGTTMFGHTMLRNFADWFRLPIIVPEPDPATRRLSAFVWSIFLIGSLTGYLLTTLILKGVS</sequence>
<dbReference type="RefSeq" id="WP_039004431.1">
    <property type="nucleotide sequence ID" value="NZ_CP014327.1"/>
</dbReference>
<evidence type="ECO:0000313" key="2">
    <source>
        <dbReference type="EMBL" id="AML50105.1"/>
    </source>
</evidence>
<keyword evidence="3" id="KW-1185">Reference proteome</keyword>
<dbReference type="EMBL" id="CP014327">
    <property type="protein sequence ID" value="AML50105.1"/>
    <property type="molecule type" value="Genomic_DNA"/>
</dbReference>
<feature type="transmembrane region" description="Helical" evidence="1">
    <location>
        <begin position="91"/>
        <end position="112"/>
    </location>
</feature>
<evidence type="ECO:0000313" key="3">
    <source>
        <dbReference type="Proteomes" id="UP000070371"/>
    </source>
</evidence>